<sequence length="362" mass="39364">MQFHAFFPFCSLVQTLLTLGLCLSELVAVASSLSVPRMRLFGDSITDTGRLKSITHGIVPPKPYWQGRFSCGPVWCEWSSLLLGFNLENYAVGAAVTTDSHPELFGILPMSIPSTYDQIQSFLSNKDSNSVADTDIAILEIGGNDVMDALPDIISNKISVEAFAESLSSTVVSQLQDIKNAGFKTIYVTNIPALQYIPLMALEKRAQAAGTVVDAYNKKLSTKAASWATSSGLQNFGILDINAFMRSTLSRTVSSALGITDITGSCVGGNALQLFLGKNHIEALLAFALDLKGALLCSNPEEHFFWDPIHPNDRVHRLFGYYVYKAIKSSESDSLFAPSEANLLSLIYTYNLNSTPLKPAKI</sequence>
<dbReference type="Pfam" id="PF00657">
    <property type="entry name" value="Lipase_GDSL"/>
    <property type="match status" value="1"/>
</dbReference>
<dbReference type="Gene3D" id="3.40.50.1110">
    <property type="entry name" value="SGNH hydrolase"/>
    <property type="match status" value="1"/>
</dbReference>
<evidence type="ECO:0000256" key="2">
    <source>
        <dbReference type="SAM" id="SignalP"/>
    </source>
</evidence>
<dbReference type="CDD" id="cd01846">
    <property type="entry name" value="fatty_acyltransferase_like"/>
    <property type="match status" value="1"/>
</dbReference>
<reference evidence="3" key="1">
    <citation type="submission" date="2022-07" db="EMBL/GenBank/DDBJ databases">
        <title>Phylogenomic reconstructions and comparative analyses of Kickxellomycotina fungi.</title>
        <authorList>
            <person name="Reynolds N.K."/>
            <person name="Stajich J.E."/>
            <person name="Barry K."/>
            <person name="Grigoriev I.V."/>
            <person name="Crous P."/>
            <person name="Smith M.E."/>
        </authorList>
    </citation>
    <scope>NUCLEOTIDE SEQUENCE</scope>
    <source>
        <strain evidence="3">NRRL 3115</strain>
    </source>
</reference>
<keyword evidence="1" id="KW-0378">Hydrolase</keyword>
<name>A0A9W8G3M3_9FUNG</name>
<dbReference type="OrthoDB" id="1600564at2759"/>
<dbReference type="InterPro" id="IPR036514">
    <property type="entry name" value="SGNH_hydro_sf"/>
</dbReference>
<evidence type="ECO:0000313" key="4">
    <source>
        <dbReference type="Proteomes" id="UP001151518"/>
    </source>
</evidence>
<keyword evidence="2" id="KW-0732">Signal</keyword>
<evidence type="ECO:0000256" key="1">
    <source>
        <dbReference type="ARBA" id="ARBA00022801"/>
    </source>
</evidence>
<proteinExistence type="predicted"/>
<dbReference type="GO" id="GO:0016788">
    <property type="term" value="F:hydrolase activity, acting on ester bonds"/>
    <property type="evidence" value="ECO:0007669"/>
    <property type="project" value="InterPro"/>
</dbReference>
<dbReference type="AlphaFoldDB" id="A0A9W8G3M3"/>
<dbReference type="InterPro" id="IPR001087">
    <property type="entry name" value="GDSL"/>
</dbReference>
<gene>
    <name evidence="3" type="ORF">GGI25_004752</name>
</gene>
<dbReference type="InterPro" id="IPR051058">
    <property type="entry name" value="GDSL_Est/Lipase"/>
</dbReference>
<protein>
    <submittedName>
        <fullName evidence="3">Uncharacterized protein</fullName>
    </submittedName>
</protein>
<evidence type="ECO:0000313" key="3">
    <source>
        <dbReference type="EMBL" id="KAJ2673417.1"/>
    </source>
</evidence>
<feature type="signal peptide" evidence="2">
    <location>
        <begin position="1"/>
        <end position="24"/>
    </location>
</feature>
<comment type="caution">
    <text evidence="3">The sequence shown here is derived from an EMBL/GenBank/DDBJ whole genome shotgun (WGS) entry which is preliminary data.</text>
</comment>
<dbReference type="PANTHER" id="PTHR45648:SF22">
    <property type="entry name" value="GDSL LIPASE_ACYLHYDROLASE FAMILY PROTEIN (AFU_ORTHOLOGUE AFUA_4G14700)"/>
    <property type="match status" value="1"/>
</dbReference>
<accession>A0A9W8G3M3</accession>
<dbReference type="EMBL" id="JANBTW010000069">
    <property type="protein sequence ID" value="KAJ2673417.1"/>
    <property type="molecule type" value="Genomic_DNA"/>
</dbReference>
<feature type="chain" id="PRO_5040952305" evidence="2">
    <location>
        <begin position="25"/>
        <end position="362"/>
    </location>
</feature>
<dbReference type="PANTHER" id="PTHR45648">
    <property type="entry name" value="GDSL LIPASE/ACYLHYDROLASE FAMILY PROTEIN (AFU_ORTHOLOGUE AFUA_4G14700)"/>
    <property type="match status" value="1"/>
</dbReference>
<dbReference type="Proteomes" id="UP001151518">
    <property type="component" value="Unassembled WGS sequence"/>
</dbReference>
<dbReference type="SUPFAM" id="SSF52266">
    <property type="entry name" value="SGNH hydrolase"/>
    <property type="match status" value="1"/>
</dbReference>
<organism evidence="3 4">
    <name type="scientific">Coemansia spiralis</name>
    <dbReference type="NCBI Taxonomy" id="417178"/>
    <lineage>
        <taxon>Eukaryota</taxon>
        <taxon>Fungi</taxon>
        <taxon>Fungi incertae sedis</taxon>
        <taxon>Zoopagomycota</taxon>
        <taxon>Kickxellomycotina</taxon>
        <taxon>Kickxellomycetes</taxon>
        <taxon>Kickxellales</taxon>
        <taxon>Kickxellaceae</taxon>
        <taxon>Coemansia</taxon>
    </lineage>
</organism>